<protein>
    <submittedName>
        <fullName evidence="1">Uncharacterized protein</fullName>
    </submittedName>
</protein>
<name>A0A061EFW4_THECC</name>
<accession>A0A061EFW4</accession>
<proteinExistence type="predicted"/>
<keyword evidence="2" id="KW-1185">Reference proteome</keyword>
<dbReference type="InParanoid" id="A0A061EFW4"/>
<evidence type="ECO:0000313" key="2">
    <source>
        <dbReference type="Proteomes" id="UP000026915"/>
    </source>
</evidence>
<reference evidence="1 2" key="1">
    <citation type="journal article" date="2013" name="Genome Biol.">
        <title>The genome sequence of the most widely cultivated cacao type and its use to identify candidate genes regulating pod color.</title>
        <authorList>
            <person name="Motamayor J.C."/>
            <person name="Mockaitis K."/>
            <person name="Schmutz J."/>
            <person name="Haiminen N."/>
            <person name="Iii D.L."/>
            <person name="Cornejo O."/>
            <person name="Findley S.D."/>
            <person name="Zheng P."/>
            <person name="Utro F."/>
            <person name="Royaert S."/>
            <person name="Saski C."/>
            <person name="Jenkins J."/>
            <person name="Podicheti R."/>
            <person name="Zhao M."/>
            <person name="Scheffler B.E."/>
            <person name="Stack J.C."/>
            <person name="Feltus F.A."/>
            <person name="Mustiga G.M."/>
            <person name="Amores F."/>
            <person name="Phillips W."/>
            <person name="Marelli J.P."/>
            <person name="May G.D."/>
            <person name="Shapiro H."/>
            <person name="Ma J."/>
            <person name="Bustamante C.D."/>
            <person name="Schnell R.J."/>
            <person name="Main D."/>
            <person name="Gilbert D."/>
            <person name="Parida L."/>
            <person name="Kuhn D.N."/>
        </authorList>
    </citation>
    <scope>NUCLEOTIDE SEQUENCE [LARGE SCALE GENOMIC DNA]</scope>
    <source>
        <strain evidence="2">cv. Matina 1-6</strain>
    </source>
</reference>
<dbReference type="HOGENOM" id="CLU_2417625_0_0_1"/>
<gene>
    <name evidence="1" type="ORF">TCM_018039</name>
</gene>
<dbReference type="Gramene" id="EOY03262">
    <property type="protein sequence ID" value="EOY03262"/>
    <property type="gene ID" value="TCM_018039"/>
</dbReference>
<evidence type="ECO:0000313" key="1">
    <source>
        <dbReference type="EMBL" id="EOY03262.1"/>
    </source>
</evidence>
<dbReference type="EMBL" id="CM001882">
    <property type="protein sequence ID" value="EOY03262.1"/>
    <property type="molecule type" value="Genomic_DNA"/>
</dbReference>
<dbReference type="Proteomes" id="UP000026915">
    <property type="component" value="Chromosome 4"/>
</dbReference>
<organism evidence="1 2">
    <name type="scientific">Theobroma cacao</name>
    <name type="common">Cacao</name>
    <name type="synonym">Cocoa</name>
    <dbReference type="NCBI Taxonomy" id="3641"/>
    <lineage>
        <taxon>Eukaryota</taxon>
        <taxon>Viridiplantae</taxon>
        <taxon>Streptophyta</taxon>
        <taxon>Embryophyta</taxon>
        <taxon>Tracheophyta</taxon>
        <taxon>Spermatophyta</taxon>
        <taxon>Magnoliopsida</taxon>
        <taxon>eudicotyledons</taxon>
        <taxon>Gunneridae</taxon>
        <taxon>Pentapetalae</taxon>
        <taxon>rosids</taxon>
        <taxon>malvids</taxon>
        <taxon>Malvales</taxon>
        <taxon>Malvaceae</taxon>
        <taxon>Byttnerioideae</taxon>
        <taxon>Theobroma</taxon>
    </lineage>
</organism>
<dbReference type="AlphaFoldDB" id="A0A061EFW4"/>
<sequence length="92" mass="10632">MVKTLEGKTIIFYKALSKLPKEALTLHPYPMTDHCVQGTIFLLHLLPTPFLFLHHKNQRFSFSFPCYLFLLLPSSNFLGIKPAAFNPNFQHI</sequence>